<dbReference type="Proteomes" id="UP001149822">
    <property type="component" value="Unassembled WGS sequence"/>
</dbReference>
<organism evidence="1 2">
    <name type="scientific">Paracoccus benzoatiresistens</name>
    <dbReference type="NCBI Taxonomy" id="2997341"/>
    <lineage>
        <taxon>Bacteria</taxon>
        <taxon>Pseudomonadati</taxon>
        <taxon>Pseudomonadota</taxon>
        <taxon>Alphaproteobacteria</taxon>
        <taxon>Rhodobacterales</taxon>
        <taxon>Paracoccaceae</taxon>
        <taxon>Paracoccus</taxon>
    </lineage>
</organism>
<sequence>MVETLERIRLGLPFARTALDADNGGEFVNEELIDYCLGHGSELTRSRPYRKNDQAWIKHMPRRC</sequence>
<dbReference type="EMBL" id="JAPTYD010000066">
    <property type="protein sequence ID" value="MCZ0964070.1"/>
    <property type="molecule type" value="Genomic_DNA"/>
</dbReference>
<evidence type="ECO:0008006" key="3">
    <source>
        <dbReference type="Google" id="ProtNLM"/>
    </source>
</evidence>
<dbReference type="InterPro" id="IPR012337">
    <property type="entry name" value="RNaseH-like_sf"/>
</dbReference>
<gene>
    <name evidence="1" type="ORF">OU682_21000</name>
</gene>
<accession>A0ABT4JBK4</accession>
<reference evidence="1" key="1">
    <citation type="submission" date="2022-12" db="EMBL/GenBank/DDBJ databases">
        <title>Paracoccus sp. EF6 isolated from a lake water.</title>
        <authorList>
            <person name="Liu H."/>
        </authorList>
    </citation>
    <scope>NUCLEOTIDE SEQUENCE</scope>
    <source>
        <strain evidence="1">EF6</strain>
    </source>
</reference>
<dbReference type="SUPFAM" id="SSF53098">
    <property type="entry name" value="Ribonuclease H-like"/>
    <property type="match status" value="1"/>
</dbReference>
<protein>
    <recommendedName>
        <fullName evidence="3">Integrase catalytic domain-containing protein</fullName>
    </recommendedName>
</protein>
<keyword evidence="2" id="KW-1185">Reference proteome</keyword>
<proteinExistence type="predicted"/>
<dbReference type="Gene3D" id="3.30.420.10">
    <property type="entry name" value="Ribonuclease H-like superfamily/Ribonuclease H"/>
    <property type="match status" value="1"/>
</dbReference>
<dbReference type="InterPro" id="IPR036397">
    <property type="entry name" value="RNaseH_sf"/>
</dbReference>
<evidence type="ECO:0000313" key="1">
    <source>
        <dbReference type="EMBL" id="MCZ0964070.1"/>
    </source>
</evidence>
<name>A0ABT4JBK4_9RHOB</name>
<dbReference type="RefSeq" id="WP_268944166.1">
    <property type="nucleotide sequence ID" value="NZ_JAPTYD010000066.1"/>
</dbReference>
<evidence type="ECO:0000313" key="2">
    <source>
        <dbReference type="Proteomes" id="UP001149822"/>
    </source>
</evidence>
<comment type="caution">
    <text evidence="1">The sequence shown here is derived from an EMBL/GenBank/DDBJ whole genome shotgun (WGS) entry which is preliminary data.</text>
</comment>